<dbReference type="InterPro" id="IPR052156">
    <property type="entry name" value="BCAA_Transport_ATP-bd_LivF"/>
</dbReference>
<dbReference type="PROSITE" id="PS50893">
    <property type="entry name" value="ABC_TRANSPORTER_2"/>
    <property type="match status" value="1"/>
</dbReference>
<dbReference type="InterPro" id="IPR003439">
    <property type="entry name" value="ABC_transporter-like_ATP-bd"/>
</dbReference>
<keyword evidence="2" id="KW-0813">Transport</keyword>
<name>A0ABD5W2N0_9EURY</name>
<evidence type="ECO:0000256" key="2">
    <source>
        <dbReference type="ARBA" id="ARBA00022448"/>
    </source>
</evidence>
<dbReference type="Pfam" id="PF00005">
    <property type="entry name" value="ABC_tran"/>
    <property type="match status" value="1"/>
</dbReference>
<feature type="domain" description="ABC transporter" evidence="6">
    <location>
        <begin position="4"/>
        <end position="233"/>
    </location>
</feature>
<evidence type="ECO:0000259" key="6">
    <source>
        <dbReference type="PROSITE" id="PS50893"/>
    </source>
</evidence>
<dbReference type="SMART" id="SM00382">
    <property type="entry name" value="AAA"/>
    <property type="match status" value="1"/>
</dbReference>
<accession>A0ABD5W2N0</accession>
<keyword evidence="3" id="KW-0547">Nucleotide-binding</keyword>
<dbReference type="InterPro" id="IPR003593">
    <property type="entry name" value="AAA+_ATPase"/>
</dbReference>
<gene>
    <name evidence="7" type="ORF">ACFQQG_08465</name>
</gene>
<dbReference type="InterPro" id="IPR027417">
    <property type="entry name" value="P-loop_NTPase"/>
</dbReference>
<proteinExistence type="inferred from homology"/>
<comment type="caution">
    <text evidence="7">The sequence shown here is derived from an EMBL/GenBank/DDBJ whole genome shotgun (WGS) entry which is preliminary data.</text>
</comment>
<dbReference type="Gene3D" id="3.40.50.300">
    <property type="entry name" value="P-loop containing nucleotide triphosphate hydrolases"/>
    <property type="match status" value="1"/>
</dbReference>
<reference evidence="7 8" key="1">
    <citation type="journal article" date="2019" name="Int. J. Syst. Evol. Microbiol.">
        <title>The Global Catalogue of Microorganisms (GCM) 10K type strain sequencing project: providing services to taxonomists for standard genome sequencing and annotation.</title>
        <authorList>
            <consortium name="The Broad Institute Genomics Platform"/>
            <consortium name="The Broad Institute Genome Sequencing Center for Infectious Disease"/>
            <person name="Wu L."/>
            <person name="Ma J."/>
        </authorList>
    </citation>
    <scope>NUCLEOTIDE SEQUENCE [LARGE SCALE GENOMIC DNA]</scope>
    <source>
        <strain evidence="7 8">JCM 30072</strain>
    </source>
</reference>
<dbReference type="GO" id="GO:0006865">
    <property type="term" value="P:amino acid transport"/>
    <property type="evidence" value="ECO:0007669"/>
    <property type="project" value="UniProtKB-KW"/>
</dbReference>
<evidence type="ECO:0000313" key="8">
    <source>
        <dbReference type="Proteomes" id="UP001596445"/>
    </source>
</evidence>
<dbReference type="AlphaFoldDB" id="A0ABD5W2N0"/>
<evidence type="ECO:0000256" key="3">
    <source>
        <dbReference type="ARBA" id="ARBA00022741"/>
    </source>
</evidence>
<evidence type="ECO:0000313" key="7">
    <source>
        <dbReference type="EMBL" id="MFC7058202.1"/>
    </source>
</evidence>
<dbReference type="RefSeq" id="WP_382185068.1">
    <property type="nucleotide sequence ID" value="NZ_JBHSZI010000001.1"/>
</dbReference>
<keyword evidence="8" id="KW-1185">Reference proteome</keyword>
<dbReference type="Proteomes" id="UP001596445">
    <property type="component" value="Unassembled WGS sequence"/>
</dbReference>
<dbReference type="PANTHER" id="PTHR43820">
    <property type="entry name" value="HIGH-AFFINITY BRANCHED-CHAIN AMINO ACID TRANSPORT ATP-BINDING PROTEIN LIVF"/>
    <property type="match status" value="1"/>
</dbReference>
<dbReference type="PANTHER" id="PTHR43820:SF4">
    <property type="entry name" value="HIGH-AFFINITY BRANCHED-CHAIN AMINO ACID TRANSPORT ATP-BINDING PROTEIN LIVF"/>
    <property type="match status" value="1"/>
</dbReference>
<evidence type="ECO:0000256" key="1">
    <source>
        <dbReference type="ARBA" id="ARBA00005417"/>
    </source>
</evidence>
<dbReference type="SUPFAM" id="SSF52540">
    <property type="entry name" value="P-loop containing nucleoside triphosphate hydrolases"/>
    <property type="match status" value="1"/>
</dbReference>
<dbReference type="GO" id="GO:0005524">
    <property type="term" value="F:ATP binding"/>
    <property type="evidence" value="ECO:0007669"/>
    <property type="project" value="UniProtKB-KW"/>
</dbReference>
<dbReference type="PROSITE" id="PS00211">
    <property type="entry name" value="ABC_TRANSPORTER_1"/>
    <property type="match status" value="1"/>
</dbReference>
<dbReference type="EMBL" id="JBHSZI010000001">
    <property type="protein sequence ID" value="MFC7058202.1"/>
    <property type="molecule type" value="Genomic_DNA"/>
</dbReference>
<evidence type="ECO:0000256" key="4">
    <source>
        <dbReference type="ARBA" id="ARBA00022840"/>
    </source>
</evidence>
<sequence length="271" mass="29827">MSLIDVSDLAVFYGKSQVVNEVSFSVDPGELVSIVGPNGAGKTSILESLVNYTDWRGDITLKGDSIKEMSADALAKMGLSYCREEENIFPYMSVRQNLLLGGHLEQSRVKEHLETVYELFPILEERTDQRADTLSGGQQQMLAIGISLMSDPDLLVLDEPTLGLAPVVVDDIAEAIDRLRKRDLGILLVEQNVNFGFKHADRVILMETGEIVRSGSPAQLREDDYVSQTFFGMSSTEATWSARVGIASIPSSRRRLTACRTVGTTPLGRDR</sequence>
<evidence type="ECO:0000256" key="5">
    <source>
        <dbReference type="ARBA" id="ARBA00022970"/>
    </source>
</evidence>
<dbReference type="CDD" id="cd03224">
    <property type="entry name" value="ABC_TM1139_LivF_branched"/>
    <property type="match status" value="1"/>
</dbReference>
<comment type="similarity">
    <text evidence="1">Belongs to the ABC transporter superfamily.</text>
</comment>
<dbReference type="InterPro" id="IPR017871">
    <property type="entry name" value="ABC_transporter-like_CS"/>
</dbReference>
<organism evidence="7 8">
    <name type="scientific">Halovenus salina</name>
    <dbReference type="NCBI Taxonomy" id="1510225"/>
    <lineage>
        <taxon>Archaea</taxon>
        <taxon>Methanobacteriati</taxon>
        <taxon>Methanobacteriota</taxon>
        <taxon>Stenosarchaea group</taxon>
        <taxon>Halobacteria</taxon>
        <taxon>Halobacteriales</taxon>
        <taxon>Haloarculaceae</taxon>
        <taxon>Halovenus</taxon>
    </lineage>
</organism>
<keyword evidence="4 7" id="KW-0067">ATP-binding</keyword>
<keyword evidence="5" id="KW-0029">Amino-acid transport</keyword>
<protein>
    <submittedName>
        <fullName evidence="7">ABC transporter ATP-binding protein</fullName>
    </submittedName>
</protein>